<name>A0A174C4S2_9CLOT</name>
<organism evidence="1 2">
    <name type="scientific">Clostridium disporicum</name>
    <dbReference type="NCBI Taxonomy" id="84024"/>
    <lineage>
        <taxon>Bacteria</taxon>
        <taxon>Bacillati</taxon>
        <taxon>Bacillota</taxon>
        <taxon>Clostridia</taxon>
        <taxon>Eubacteriales</taxon>
        <taxon>Clostridiaceae</taxon>
        <taxon>Clostridium</taxon>
    </lineage>
</organism>
<proteinExistence type="predicted"/>
<sequence length="124" mass="13899">MKKVIAGTLITAMVSNNLAYADTIKNEFLEVSDNTEVIESVEELLENNENETQLGTDKTETNFEYELAEKKESVDTAQSVEKTTVKTDIDVFDYNQLKNAVMQSNVNINIKNDISFDNPINITG</sequence>
<dbReference type="AlphaFoldDB" id="A0A174C4S2"/>
<protein>
    <submittedName>
        <fullName evidence="1">Uncharacterized protein</fullName>
    </submittedName>
</protein>
<reference evidence="1 2" key="1">
    <citation type="submission" date="2015-09" db="EMBL/GenBank/DDBJ databases">
        <authorList>
            <consortium name="Pathogen Informatics"/>
        </authorList>
    </citation>
    <scope>NUCLEOTIDE SEQUENCE [LARGE SCALE GENOMIC DNA]</scope>
    <source>
        <strain evidence="1 2">2789STDY5834856</strain>
    </source>
</reference>
<dbReference type="EMBL" id="CYZX01000005">
    <property type="protein sequence ID" value="CUO06706.1"/>
    <property type="molecule type" value="Genomic_DNA"/>
</dbReference>
<evidence type="ECO:0000313" key="2">
    <source>
        <dbReference type="Proteomes" id="UP000095594"/>
    </source>
</evidence>
<accession>A0A174C4S2</accession>
<dbReference type="Proteomes" id="UP000095594">
    <property type="component" value="Unassembled WGS sequence"/>
</dbReference>
<evidence type="ECO:0000313" key="1">
    <source>
        <dbReference type="EMBL" id="CUO06706.1"/>
    </source>
</evidence>
<gene>
    <name evidence="1" type="ORF">ERS852471_00889</name>
</gene>
<dbReference type="RefSeq" id="WP_055264342.1">
    <property type="nucleotide sequence ID" value="NZ_CABIXQ010000005.1"/>
</dbReference>